<evidence type="ECO:0000313" key="16">
    <source>
        <dbReference type="Proteomes" id="UP000261620"/>
    </source>
</evidence>
<dbReference type="GO" id="GO:0016605">
    <property type="term" value="C:PML body"/>
    <property type="evidence" value="ECO:0007669"/>
    <property type="project" value="UniProtKB-SubCell"/>
</dbReference>
<dbReference type="CDD" id="cd04475">
    <property type="entry name" value="RPA1_DBD_B"/>
    <property type="match status" value="1"/>
</dbReference>
<evidence type="ECO:0000256" key="3">
    <source>
        <dbReference type="ARBA" id="ARBA00022705"/>
    </source>
</evidence>
<comment type="similarity">
    <text evidence="2 9">Belongs to the replication factor A protein 1 family.</text>
</comment>
<organism evidence="15 16">
    <name type="scientific">Mola mola</name>
    <name type="common">Ocean sunfish</name>
    <name type="synonym">Tetraodon mola</name>
    <dbReference type="NCBI Taxonomy" id="94237"/>
    <lineage>
        <taxon>Eukaryota</taxon>
        <taxon>Metazoa</taxon>
        <taxon>Chordata</taxon>
        <taxon>Craniata</taxon>
        <taxon>Vertebrata</taxon>
        <taxon>Euteleostomi</taxon>
        <taxon>Actinopterygii</taxon>
        <taxon>Neopterygii</taxon>
        <taxon>Teleostei</taxon>
        <taxon>Neoteleostei</taxon>
        <taxon>Acanthomorphata</taxon>
        <taxon>Eupercaria</taxon>
        <taxon>Tetraodontiformes</taxon>
        <taxon>Molidae</taxon>
        <taxon>Mola</taxon>
    </lineage>
</organism>
<keyword evidence="16" id="KW-1185">Reference proteome</keyword>
<evidence type="ECO:0000256" key="6">
    <source>
        <dbReference type="ARBA" id="ARBA00022833"/>
    </source>
</evidence>
<name>A0A3Q3WP58_MOLML</name>
<dbReference type="OMA" id="FNSYAML"/>
<dbReference type="InterPro" id="IPR012340">
    <property type="entry name" value="NA-bd_OB-fold"/>
</dbReference>
<dbReference type="InterPro" id="IPR004591">
    <property type="entry name" value="Rfa1"/>
</dbReference>
<feature type="compositionally biased region" description="Low complexity" evidence="10">
    <location>
        <begin position="153"/>
        <end position="163"/>
    </location>
</feature>
<dbReference type="InterPro" id="IPR013955">
    <property type="entry name" value="Rep_factor-A_C"/>
</dbReference>
<dbReference type="GO" id="GO:0003677">
    <property type="term" value="F:DNA binding"/>
    <property type="evidence" value="ECO:0007669"/>
    <property type="project" value="UniProtKB-KW"/>
</dbReference>
<evidence type="ECO:0000259" key="14">
    <source>
        <dbReference type="Pfam" id="PF16900"/>
    </source>
</evidence>
<reference evidence="15" key="2">
    <citation type="submission" date="2025-09" db="UniProtKB">
        <authorList>
            <consortium name="Ensembl"/>
        </authorList>
    </citation>
    <scope>IDENTIFICATION</scope>
</reference>
<evidence type="ECO:0000256" key="4">
    <source>
        <dbReference type="ARBA" id="ARBA00022723"/>
    </source>
</evidence>
<evidence type="ECO:0000256" key="5">
    <source>
        <dbReference type="ARBA" id="ARBA00022771"/>
    </source>
</evidence>
<evidence type="ECO:0000256" key="9">
    <source>
        <dbReference type="RuleBase" id="RU364130"/>
    </source>
</evidence>
<proteinExistence type="inferred from homology"/>
<evidence type="ECO:0000256" key="8">
    <source>
        <dbReference type="ARBA" id="ARBA00023242"/>
    </source>
</evidence>
<comment type="function">
    <text evidence="9">As part of the heterotrimeric replication protein A complex (RPA/RP-A), binds and stabilizes single-stranded DNA intermediates, that form during DNA replication or upon DNA stress. It prevents their reannealing and in parallel, recruits and activates different proteins and complexes involved in DNA metabolism. Thereby, it plays an essential role both in DNA replication and the cellular response to DNA damage.</text>
</comment>
<dbReference type="FunFam" id="2.40.50.140:FF:000064">
    <property type="entry name" value="Replication protein A subunit"/>
    <property type="match status" value="1"/>
</dbReference>
<keyword evidence="8 9" id="KW-0539">Nucleus</keyword>
<evidence type="ECO:0000313" key="15">
    <source>
        <dbReference type="Ensembl" id="ENSMMOP00000014207.1"/>
    </source>
</evidence>
<dbReference type="GO" id="GO:0006281">
    <property type="term" value="P:DNA repair"/>
    <property type="evidence" value="ECO:0007669"/>
    <property type="project" value="InterPro"/>
</dbReference>
<feature type="region of interest" description="Disordered" evidence="10">
    <location>
        <begin position="137"/>
        <end position="163"/>
    </location>
</feature>
<dbReference type="Proteomes" id="UP000261620">
    <property type="component" value="Unplaced"/>
</dbReference>
<dbReference type="PANTHER" id="PTHR47165:SF4">
    <property type="entry name" value="OS03G0429900 PROTEIN"/>
    <property type="match status" value="1"/>
</dbReference>
<keyword evidence="5 9" id="KW-0863">Zinc-finger</keyword>
<dbReference type="InterPro" id="IPR007199">
    <property type="entry name" value="Rep_factor-A_N"/>
</dbReference>
<dbReference type="STRING" id="94237.ENSMMOP00000014207"/>
<feature type="domain" description="OB" evidence="11">
    <location>
        <begin position="180"/>
        <end position="261"/>
    </location>
</feature>
<evidence type="ECO:0000256" key="1">
    <source>
        <dbReference type="ARBA" id="ARBA00004322"/>
    </source>
</evidence>
<keyword evidence="3 9" id="KW-0235">DNA replication</keyword>
<dbReference type="Pfam" id="PF16900">
    <property type="entry name" value="REPA_OB_2"/>
    <property type="match status" value="1"/>
</dbReference>
<dbReference type="Gene3D" id="2.40.50.140">
    <property type="entry name" value="Nucleic acid-binding proteins"/>
    <property type="match status" value="4"/>
</dbReference>
<dbReference type="CDD" id="cd04474">
    <property type="entry name" value="RPA1_DBD_A"/>
    <property type="match status" value="1"/>
</dbReference>
<dbReference type="FunFam" id="2.40.50.140:FF:000117">
    <property type="entry name" value="Replication protein A subunit"/>
    <property type="match status" value="1"/>
</dbReference>
<sequence length="598" mass="66886">DTNKSMCVDVKALCKGSSVNNPILQLLNIRQILNASGPTRFRLIMSDGQHSCSSFLLATQLNNLPEQNLLVTNSVCKLKKTMTNTLSDGRIVVIVLDMEMLQSAAETGGKIGNPTPYNNESMVPLCTCMKLEAASGSPNKFSPMKGSPRKFSPTKATKTSPSSSAKVIPIAHLNPYQSKWTIRARVTNKSKIRNWSNSRGEGKLFSFEIVDESGEIKITAFNNEVDKFFSLVEQDKVYYISKATLKVANKQYTSVKNEYEMTLHAHSSIVPCDDGQSVPAVHYDFVPIAELENRDKDAIIDVIGVCKTAEDVFRITTKSSREVSKRTLNLIDTTGKEVAVTLWGAEAEKFDGSEQPVVAVKGARLSDFGGRSLSALFSSTVMVNPDIPEAFRLRAWYDQEGYAADSQSLTEMRSGGSGATMNWKSLSDVKNENMGHGEKADYFTCVATLLYTRKENCLYQACPSTDCQKKVIDQHNGLYRCEKCGREYPNFKYRFLLSANLADFGDNQWVTCFQETAEALLGHTAETLGQLRDTDDVAFDEVFHQANFTTHIFKNRVKLESYNDERRVKVTVMDVQPVDHREYSRRLLSNIHKLARWN</sequence>
<protein>
    <recommendedName>
        <fullName evidence="9">Replication protein A subunit</fullName>
    </recommendedName>
</protein>
<comment type="subcellular location">
    <subcellularLocation>
        <location evidence="1">Nucleus</location>
        <location evidence="1">PML body</location>
    </subcellularLocation>
</comment>
<dbReference type="CDD" id="cd04477">
    <property type="entry name" value="RPA1N"/>
    <property type="match status" value="1"/>
</dbReference>
<dbReference type="FunFam" id="2.40.50.140:FF:000090">
    <property type="entry name" value="Replication protein A subunit"/>
    <property type="match status" value="1"/>
</dbReference>
<dbReference type="GO" id="GO:0006260">
    <property type="term" value="P:DNA replication"/>
    <property type="evidence" value="ECO:0007669"/>
    <property type="project" value="UniProtKB-KW"/>
</dbReference>
<dbReference type="SUPFAM" id="SSF50249">
    <property type="entry name" value="Nucleic acid-binding proteins"/>
    <property type="match status" value="4"/>
</dbReference>
<dbReference type="InterPro" id="IPR004365">
    <property type="entry name" value="NA-bd_OB_tRNA"/>
</dbReference>
<dbReference type="GO" id="GO:0008270">
    <property type="term" value="F:zinc ion binding"/>
    <property type="evidence" value="ECO:0007669"/>
    <property type="project" value="UniProtKB-KW"/>
</dbReference>
<dbReference type="InterPro" id="IPR047192">
    <property type="entry name" value="Euk_RPA1_DBD_C"/>
</dbReference>
<evidence type="ECO:0000259" key="12">
    <source>
        <dbReference type="Pfam" id="PF04057"/>
    </source>
</evidence>
<dbReference type="InterPro" id="IPR031657">
    <property type="entry name" value="REPA_OB_2"/>
</dbReference>
<dbReference type="CDD" id="cd04476">
    <property type="entry name" value="RPA1_DBD_C"/>
    <property type="match status" value="1"/>
</dbReference>
<accession>A0A3Q3WP58</accession>
<dbReference type="AlphaFoldDB" id="A0A3Q3WP58"/>
<dbReference type="GO" id="GO:0006310">
    <property type="term" value="P:DNA recombination"/>
    <property type="evidence" value="ECO:0007669"/>
    <property type="project" value="InterPro"/>
</dbReference>
<evidence type="ECO:0000259" key="11">
    <source>
        <dbReference type="Pfam" id="PF01336"/>
    </source>
</evidence>
<feature type="domain" description="Replication factor A C-terminal" evidence="13">
    <location>
        <begin position="442"/>
        <end position="587"/>
    </location>
</feature>
<evidence type="ECO:0000256" key="10">
    <source>
        <dbReference type="SAM" id="MobiDB-lite"/>
    </source>
</evidence>
<dbReference type="FunFam" id="2.40.50.140:FF:000041">
    <property type="entry name" value="Replication protein A subunit"/>
    <property type="match status" value="1"/>
</dbReference>
<evidence type="ECO:0000256" key="2">
    <source>
        <dbReference type="ARBA" id="ARBA00005690"/>
    </source>
</evidence>
<dbReference type="Pfam" id="PF01336">
    <property type="entry name" value="tRNA_anti-codon"/>
    <property type="match status" value="1"/>
</dbReference>
<keyword evidence="6 9" id="KW-0862">Zinc</keyword>
<reference evidence="15" key="1">
    <citation type="submission" date="2025-08" db="UniProtKB">
        <authorList>
            <consortium name="Ensembl"/>
        </authorList>
    </citation>
    <scope>IDENTIFICATION</scope>
</reference>
<evidence type="ECO:0000259" key="13">
    <source>
        <dbReference type="Pfam" id="PF08646"/>
    </source>
</evidence>
<dbReference type="Ensembl" id="ENSMMOT00000014436.1">
    <property type="protein sequence ID" value="ENSMMOP00000014207.1"/>
    <property type="gene ID" value="ENSMMOG00000010868.1"/>
</dbReference>
<dbReference type="NCBIfam" id="TIGR00617">
    <property type="entry name" value="rpa1"/>
    <property type="match status" value="1"/>
</dbReference>
<evidence type="ECO:0000256" key="7">
    <source>
        <dbReference type="ARBA" id="ARBA00023125"/>
    </source>
</evidence>
<keyword evidence="4 9" id="KW-0479">Metal-binding</keyword>
<keyword evidence="7 9" id="KW-0238">DNA-binding</keyword>
<dbReference type="Pfam" id="PF08646">
    <property type="entry name" value="Rep_fac-A_C"/>
    <property type="match status" value="1"/>
</dbReference>
<dbReference type="PANTHER" id="PTHR47165">
    <property type="entry name" value="OS03G0429900 PROTEIN"/>
    <property type="match status" value="1"/>
</dbReference>
<feature type="domain" description="Replication protein A OB" evidence="14">
    <location>
        <begin position="288"/>
        <end position="384"/>
    </location>
</feature>
<dbReference type="Pfam" id="PF04057">
    <property type="entry name" value="Rep-A_N"/>
    <property type="match status" value="1"/>
</dbReference>
<comment type="subunit">
    <text evidence="9">Component of the heterotrimeric canonical replication protein A complex (RPA).</text>
</comment>
<feature type="domain" description="Replication factor-A protein 1 N-terminal" evidence="12">
    <location>
        <begin position="13"/>
        <end position="102"/>
    </location>
</feature>